<keyword evidence="2" id="KW-0472">Membrane</keyword>
<evidence type="ECO:0000256" key="2">
    <source>
        <dbReference type="ARBA" id="ARBA00022475"/>
    </source>
</evidence>
<protein>
    <recommendedName>
        <fullName evidence="4">Protein kinase domain-containing protein</fullName>
    </recommendedName>
</protein>
<keyword evidence="3" id="KW-0547">Nucleotide-binding</keyword>
<evidence type="ECO:0000259" key="4">
    <source>
        <dbReference type="PROSITE" id="PS50011"/>
    </source>
</evidence>
<dbReference type="Gene3D" id="3.30.200.20">
    <property type="entry name" value="Phosphorylase Kinase, domain 1"/>
    <property type="match status" value="1"/>
</dbReference>
<dbReference type="GO" id="GO:0005524">
    <property type="term" value="F:ATP binding"/>
    <property type="evidence" value="ECO:0007669"/>
    <property type="project" value="UniProtKB-UniRule"/>
</dbReference>
<dbReference type="InterPro" id="IPR001245">
    <property type="entry name" value="Ser-Thr/Tyr_kinase_cat_dom"/>
</dbReference>
<evidence type="ECO:0000313" key="5">
    <source>
        <dbReference type="EMBL" id="KAL3538970.1"/>
    </source>
</evidence>
<dbReference type="PROSITE" id="PS00107">
    <property type="entry name" value="PROTEIN_KINASE_ATP"/>
    <property type="match status" value="1"/>
</dbReference>
<dbReference type="EMBL" id="JBJUIK010000001">
    <property type="protein sequence ID" value="KAL3538970.1"/>
    <property type="molecule type" value="Genomic_DNA"/>
</dbReference>
<name>A0ABD3B6K3_9GENT</name>
<feature type="binding site" evidence="3">
    <location>
        <position position="221"/>
    </location>
    <ligand>
        <name>ATP</name>
        <dbReference type="ChEBI" id="CHEBI:30616"/>
    </ligand>
</feature>
<feature type="domain" description="Protein kinase" evidence="4">
    <location>
        <begin position="184"/>
        <end position="480"/>
    </location>
</feature>
<evidence type="ECO:0000256" key="1">
    <source>
        <dbReference type="ARBA" id="ARBA00004236"/>
    </source>
</evidence>
<dbReference type="AlphaFoldDB" id="A0ABD3B6K3"/>
<evidence type="ECO:0000256" key="3">
    <source>
        <dbReference type="PROSITE-ProRule" id="PRU10141"/>
    </source>
</evidence>
<comment type="caution">
    <text evidence="5">The sequence shown here is derived from an EMBL/GenBank/DDBJ whole genome shotgun (WGS) entry which is preliminary data.</text>
</comment>
<keyword evidence="6" id="KW-1185">Reference proteome</keyword>
<dbReference type="InterPro" id="IPR017441">
    <property type="entry name" value="Protein_kinase_ATP_BS"/>
</dbReference>
<sequence>MNVFHPLSTVRLGSLSEVCTAQVQVQGGSQNGISRFLRLPRGSEQGTLGTSKITCAYDVYCCGKLFLELITGNRGISAANNSNTEDWMANLLPYIVPDNKKLILSILDPSLIIDDHLLNKVWKVAFVAKACLSPKPSDRPQMPRLVTALKQNIAESFTNYGKMLVQPNVRIFSFSELKVATRNLESDTILGKGEYGTVYQGWLDVKSKSNSNGGSVVAVKKLHSTEILRFHKWKLSVNLLGRLSHPNLLKFLGYCWDKKELLLVYEFMQLRSLENLLFGRDSAVQPLPWDIRLKISIGAARGLSFLHALERQGFFGQKRKGQGFYKHFQPSNILLDGSYNAKISGFGVAYIDPPELVEGAHPYYYLRGKYVYAAPQYVPPTRSNDLYVDNDVYGFGVILMEMLTGVSAKAGRQPRFGIESRNLESIMDPRLDGKYASEAAAQIVQLALKCIQILPEDRPSMKEVVDTLERIEFTNEGPYIAS</sequence>
<dbReference type="InterPro" id="IPR050823">
    <property type="entry name" value="Plant_Ser_Thr_Prot_Kinase"/>
</dbReference>
<dbReference type="Gene3D" id="1.10.510.10">
    <property type="entry name" value="Transferase(Phosphotransferase) domain 1"/>
    <property type="match status" value="2"/>
</dbReference>
<evidence type="ECO:0000313" key="6">
    <source>
        <dbReference type="Proteomes" id="UP001630127"/>
    </source>
</evidence>
<dbReference type="Pfam" id="PF07714">
    <property type="entry name" value="PK_Tyr_Ser-Thr"/>
    <property type="match status" value="1"/>
</dbReference>
<organism evidence="5 6">
    <name type="scientific">Cinchona calisaya</name>
    <dbReference type="NCBI Taxonomy" id="153742"/>
    <lineage>
        <taxon>Eukaryota</taxon>
        <taxon>Viridiplantae</taxon>
        <taxon>Streptophyta</taxon>
        <taxon>Embryophyta</taxon>
        <taxon>Tracheophyta</taxon>
        <taxon>Spermatophyta</taxon>
        <taxon>Magnoliopsida</taxon>
        <taxon>eudicotyledons</taxon>
        <taxon>Gunneridae</taxon>
        <taxon>Pentapetalae</taxon>
        <taxon>asterids</taxon>
        <taxon>lamiids</taxon>
        <taxon>Gentianales</taxon>
        <taxon>Rubiaceae</taxon>
        <taxon>Cinchonoideae</taxon>
        <taxon>Cinchoneae</taxon>
        <taxon>Cinchona</taxon>
    </lineage>
</organism>
<gene>
    <name evidence="5" type="ORF">ACH5RR_002336</name>
</gene>
<proteinExistence type="predicted"/>
<dbReference type="InterPro" id="IPR011009">
    <property type="entry name" value="Kinase-like_dom_sf"/>
</dbReference>
<dbReference type="InterPro" id="IPR000719">
    <property type="entry name" value="Prot_kinase_dom"/>
</dbReference>
<keyword evidence="3" id="KW-0067">ATP-binding</keyword>
<reference evidence="5 6" key="1">
    <citation type="submission" date="2024-11" db="EMBL/GenBank/DDBJ databases">
        <title>A near-complete genome assembly of Cinchona calisaya.</title>
        <authorList>
            <person name="Lian D.C."/>
            <person name="Zhao X.W."/>
            <person name="Wei L."/>
        </authorList>
    </citation>
    <scope>NUCLEOTIDE SEQUENCE [LARGE SCALE GENOMIC DNA]</scope>
    <source>
        <tissue evidence="5">Nenye</tissue>
    </source>
</reference>
<dbReference type="Proteomes" id="UP001630127">
    <property type="component" value="Unassembled WGS sequence"/>
</dbReference>
<dbReference type="PROSITE" id="PS50011">
    <property type="entry name" value="PROTEIN_KINASE_DOM"/>
    <property type="match status" value="1"/>
</dbReference>
<comment type="subcellular location">
    <subcellularLocation>
        <location evidence="1">Cell membrane</location>
    </subcellularLocation>
</comment>
<dbReference type="PANTHER" id="PTHR45621">
    <property type="entry name" value="OS01G0588500 PROTEIN-RELATED"/>
    <property type="match status" value="1"/>
</dbReference>
<dbReference type="SUPFAM" id="SSF56112">
    <property type="entry name" value="Protein kinase-like (PK-like)"/>
    <property type="match status" value="2"/>
</dbReference>
<accession>A0ABD3B6K3</accession>
<keyword evidence="2" id="KW-1003">Cell membrane</keyword>
<dbReference type="GO" id="GO:0005886">
    <property type="term" value="C:plasma membrane"/>
    <property type="evidence" value="ECO:0007669"/>
    <property type="project" value="UniProtKB-SubCell"/>
</dbReference>